<dbReference type="InterPro" id="IPR026444">
    <property type="entry name" value="Secre_tail"/>
</dbReference>
<dbReference type="InterPro" id="IPR055353">
    <property type="entry name" value="DUF7619"/>
</dbReference>
<dbReference type="AlphaFoldDB" id="A0A3G6RIE2"/>
<evidence type="ECO:0000313" key="7">
    <source>
        <dbReference type="Proteomes" id="UP000236262"/>
    </source>
</evidence>
<evidence type="ECO:0000259" key="3">
    <source>
        <dbReference type="Pfam" id="PF18962"/>
    </source>
</evidence>
<evidence type="ECO:0000259" key="4">
    <source>
        <dbReference type="Pfam" id="PF24595"/>
    </source>
</evidence>
<proteinExistence type="predicted"/>
<evidence type="ECO:0000256" key="1">
    <source>
        <dbReference type="ARBA" id="ARBA00022729"/>
    </source>
</evidence>
<dbReference type="KEGG" id="clac:EG342_12240"/>
<evidence type="ECO:0000313" key="6">
    <source>
        <dbReference type="EMBL" id="PNW11871.1"/>
    </source>
</evidence>
<dbReference type="OrthoDB" id="1110367at2"/>
<dbReference type="Proteomes" id="UP000279972">
    <property type="component" value="Chromosome"/>
</dbReference>
<gene>
    <name evidence="6" type="ORF">C1637_20920</name>
    <name evidence="5" type="ORF">EG342_12240</name>
</gene>
<keyword evidence="1 2" id="KW-0732">Signal</keyword>
<dbReference type="Pfam" id="PF18962">
    <property type="entry name" value="Por_Secre_tail"/>
    <property type="match status" value="1"/>
</dbReference>
<evidence type="ECO:0000313" key="8">
    <source>
        <dbReference type="Proteomes" id="UP000279972"/>
    </source>
</evidence>
<reference evidence="5 8" key="2">
    <citation type="submission" date="2018-11" db="EMBL/GenBank/DDBJ databases">
        <title>Proposal to divide the Flavobacteriaceae and reorganize its genera based on Amino Acid Identity values calculated from whole genome sequences.</title>
        <authorList>
            <person name="Nicholson A.C."/>
            <person name="Gulvik C.A."/>
            <person name="Whitney A.M."/>
            <person name="Humrighouse B.W."/>
            <person name="Bell M."/>
            <person name="Holmes B."/>
            <person name="Steigerwalt A.G."/>
            <person name="Villarma A."/>
            <person name="Sheth M."/>
            <person name="Batra D."/>
            <person name="Pryor J."/>
            <person name="Bernardet J.-F."/>
            <person name="Hugo C."/>
            <person name="Kampfer P."/>
            <person name="Newman J."/>
            <person name="McQuiston J.R."/>
        </authorList>
    </citation>
    <scope>NUCLEOTIDE SEQUENCE [LARGE SCALE GENOMIC DNA]</scope>
    <source>
        <strain evidence="5 8">KC_1864</strain>
    </source>
</reference>
<dbReference type="NCBIfam" id="TIGR04183">
    <property type="entry name" value="Por_Secre_tail"/>
    <property type="match status" value="1"/>
</dbReference>
<dbReference type="RefSeq" id="WP_103293592.1">
    <property type="nucleotide sequence ID" value="NZ_CP033924.1"/>
</dbReference>
<feature type="signal peptide" evidence="2">
    <location>
        <begin position="1"/>
        <end position="20"/>
    </location>
</feature>
<organism evidence="6 7">
    <name type="scientific">Chryseobacterium lactis</name>
    <dbReference type="NCBI Taxonomy" id="1241981"/>
    <lineage>
        <taxon>Bacteria</taxon>
        <taxon>Pseudomonadati</taxon>
        <taxon>Bacteroidota</taxon>
        <taxon>Flavobacteriia</taxon>
        <taxon>Flavobacteriales</taxon>
        <taxon>Weeksellaceae</taxon>
        <taxon>Chryseobacterium group</taxon>
        <taxon>Chryseobacterium</taxon>
    </lineage>
</organism>
<reference evidence="6 7" key="1">
    <citation type="submission" date="2018-01" db="EMBL/GenBank/DDBJ databases">
        <title>Draft genome sequences of Chryseobacterium lactis NCTC11390, Chryseobacterium oncorhynchi 701B-08, and Chryseobacterium viscerum 687B-08.</title>
        <authorList>
            <person name="Jeong J.-J."/>
            <person name="Lee Y.J."/>
            <person name="Park B."/>
            <person name="Choi I.-G."/>
            <person name="Kim K.D."/>
        </authorList>
    </citation>
    <scope>NUCLEOTIDE SEQUENCE [LARGE SCALE GENOMIC DNA]</scope>
    <source>
        <strain evidence="6 7">NCTC11390</strain>
    </source>
</reference>
<feature type="domain" description="Secretion system C-terminal sorting" evidence="3">
    <location>
        <begin position="797"/>
        <end position="861"/>
    </location>
</feature>
<dbReference type="Pfam" id="PF24595">
    <property type="entry name" value="DUF7619"/>
    <property type="match status" value="1"/>
</dbReference>
<dbReference type="InterPro" id="IPR032675">
    <property type="entry name" value="LRR_dom_sf"/>
</dbReference>
<dbReference type="SUPFAM" id="SSF52058">
    <property type="entry name" value="L domain-like"/>
    <property type="match status" value="1"/>
</dbReference>
<dbReference type="Gene3D" id="3.80.10.10">
    <property type="entry name" value="Ribonuclease Inhibitor"/>
    <property type="match status" value="1"/>
</dbReference>
<evidence type="ECO:0000313" key="5">
    <source>
        <dbReference type="EMBL" id="AZA82608.1"/>
    </source>
</evidence>
<protein>
    <submittedName>
        <fullName evidence="6">T9SS C-terminal target domain-containing protein</fullName>
    </submittedName>
</protein>
<dbReference type="InterPro" id="IPR047589">
    <property type="entry name" value="DUF11_rpt"/>
</dbReference>
<evidence type="ECO:0000256" key="2">
    <source>
        <dbReference type="SAM" id="SignalP"/>
    </source>
</evidence>
<sequence length="865" mass="94999">MKKLYLILLVIMLSMCHAQAINIPDSYLKNKLLTYGTAIDAGGNYINLDANNDGEIQLTEASQVRKFNIYNLTDAITSLSGLNEFPNLYEIELTNPDINTFHLIFNNFPNLQRLKFFGGVTADVTIQNCNSLFSIYLGAHENVVSIQNTSVQEINLQAINAVNITSCPNINKFSLSVSSIGSLDLSNLPLLQEVNITDNTSLSNINFSGSTGLKKIVVAHNQLNSLTIPNPSIVNYLDIVGNTFQNFNLTPYTSLVSFFGVNNQLESLDFSNCSMVYEVNVMDNALHSIVFNNNANLQYLDIRNNQIEEASFNQTPWLKALAATNNSFKNVDLTQNLQLVGFDFTNNTDLKTLLIKNGRTNYSGLGLNLTFGNTPQLKYLCIDPMAIGGANALLTQQYNQPNVVVNSYCSFTPGGTYYTVQGSTRYDMNGNGCDSNDPIKPFQKFNVFSYTSAQGQGTSISNISGAHSFFLPFGTTVITPILENPAYFTITPATVNVNFPTQPSPATQDFCLTANGNHNDLEIVIIPVTIATPGFESKYKIVYKNKGTAAQSGNIAFSYNNSVMNYLTATTSPDTQSAGTLNWNFTNLLPFETREITVKVQLNTPTQIPALNSGDILSYTAKINGATDEVPADNYFGLNQKVVNSFDPNDKTCLEGASIAQSKVGDYVHYVIRFENTGTANARNIVVTDEIDTSKFDVSSLVALNGSHNFVTKIINPNAVEFIFENIQLPFDDANNDGYISFKIKTKSTLTAGDSFSNTAKIYFDYNHPIITNTATTTVENTLATTEVQSNKDQLTIYPNPVKDVLNIQSKNEVKKVEIYDAAGRIVLSTGVSQKSVDVSALPKGNYMIKIMTKNAISHLKFIKD</sequence>
<feature type="chain" id="PRO_5044593729" evidence="2">
    <location>
        <begin position="21"/>
        <end position="865"/>
    </location>
</feature>
<dbReference type="Proteomes" id="UP000236262">
    <property type="component" value="Unassembled WGS sequence"/>
</dbReference>
<dbReference type="EMBL" id="PPEH01000010">
    <property type="protein sequence ID" value="PNW11871.1"/>
    <property type="molecule type" value="Genomic_DNA"/>
</dbReference>
<name>A0A3G6RIE2_CHRLC</name>
<keyword evidence="8" id="KW-1185">Reference proteome</keyword>
<dbReference type="EMBL" id="CP033924">
    <property type="protein sequence ID" value="AZA82608.1"/>
    <property type="molecule type" value="Genomic_DNA"/>
</dbReference>
<feature type="domain" description="DUF7619" evidence="4">
    <location>
        <begin position="647"/>
        <end position="778"/>
    </location>
</feature>
<dbReference type="NCBIfam" id="TIGR01451">
    <property type="entry name" value="B_ant_repeat"/>
    <property type="match status" value="1"/>
</dbReference>
<accession>A0A3G6RIE2</accession>